<sequence length="158" mass="18049">MDSIDFRPADNGDFEFFFHLHKNTLGPYVDRVWGWDDADQRLYLERTLDVDATQVIVIDGVDIGRLNVEHHDDHLYVGLIEIAPDHQGRGIGGRILQRIRDDAFAQHKSVRLRVLEVNAGARRLYHRLGFVEVARTGTAPQIRIQMQARNSPGIAEVQ</sequence>
<accession>A0A1G4VAE8</accession>
<dbReference type="InterPro" id="IPR000182">
    <property type="entry name" value="GNAT_dom"/>
</dbReference>
<evidence type="ECO:0000256" key="1">
    <source>
        <dbReference type="ARBA" id="ARBA00022679"/>
    </source>
</evidence>
<dbReference type="EMBL" id="FMUB01000001">
    <property type="protein sequence ID" value="SCX03685.1"/>
    <property type="molecule type" value="Genomic_DNA"/>
</dbReference>
<evidence type="ECO:0000313" key="5">
    <source>
        <dbReference type="Proteomes" id="UP000199707"/>
    </source>
</evidence>
<dbReference type="AlphaFoldDB" id="A0A1G4VAE8"/>
<dbReference type="RefSeq" id="WP_090353690.1">
    <property type="nucleotide sequence ID" value="NZ_FMUB01000001.1"/>
</dbReference>
<name>A0A1G4VAE8_9MYCO</name>
<feature type="domain" description="N-acetyltransferase" evidence="3">
    <location>
        <begin position="4"/>
        <end position="151"/>
    </location>
</feature>
<dbReference type="STRING" id="1502745.SAMN02799620_00626"/>
<dbReference type="SUPFAM" id="SSF55729">
    <property type="entry name" value="Acyl-CoA N-acyltransferases (Nat)"/>
    <property type="match status" value="1"/>
</dbReference>
<organism evidence="4 5">
    <name type="scientific">Mycolicibacterium fluoranthenivorans</name>
    <dbReference type="NCBI Taxonomy" id="258505"/>
    <lineage>
        <taxon>Bacteria</taxon>
        <taxon>Bacillati</taxon>
        <taxon>Actinomycetota</taxon>
        <taxon>Actinomycetes</taxon>
        <taxon>Mycobacteriales</taxon>
        <taxon>Mycobacteriaceae</taxon>
        <taxon>Mycolicibacterium</taxon>
    </lineage>
</organism>
<protein>
    <submittedName>
        <fullName evidence="4">Acetyltransferase (GNAT) family protein</fullName>
    </submittedName>
</protein>
<keyword evidence="2" id="KW-0012">Acyltransferase</keyword>
<dbReference type="Pfam" id="PF00583">
    <property type="entry name" value="Acetyltransf_1"/>
    <property type="match status" value="1"/>
</dbReference>
<gene>
    <name evidence="4" type="ORF">SAMN02799620_00626</name>
</gene>
<dbReference type="CDD" id="cd04301">
    <property type="entry name" value="NAT_SF"/>
    <property type="match status" value="1"/>
</dbReference>
<evidence type="ECO:0000313" key="4">
    <source>
        <dbReference type="EMBL" id="SCX03685.1"/>
    </source>
</evidence>
<reference evidence="5" key="1">
    <citation type="submission" date="2016-10" db="EMBL/GenBank/DDBJ databases">
        <authorList>
            <person name="Varghese N."/>
            <person name="Submissions S."/>
        </authorList>
    </citation>
    <scope>NUCLEOTIDE SEQUENCE [LARGE SCALE GENOMIC DNA]</scope>
    <source>
        <strain evidence="5">UNC267MFSha1.1M11</strain>
    </source>
</reference>
<proteinExistence type="predicted"/>
<dbReference type="PANTHER" id="PTHR43420">
    <property type="entry name" value="ACETYLTRANSFERASE"/>
    <property type="match status" value="1"/>
</dbReference>
<dbReference type="InterPro" id="IPR050680">
    <property type="entry name" value="YpeA/RimI_acetyltransf"/>
</dbReference>
<dbReference type="PANTHER" id="PTHR43420:SF47">
    <property type="entry name" value="N-ACETYLTRANSFERASE DOMAIN-CONTAINING PROTEIN"/>
    <property type="match status" value="1"/>
</dbReference>
<evidence type="ECO:0000259" key="3">
    <source>
        <dbReference type="PROSITE" id="PS51186"/>
    </source>
</evidence>
<dbReference type="Gene3D" id="3.40.630.30">
    <property type="match status" value="1"/>
</dbReference>
<dbReference type="Proteomes" id="UP000199707">
    <property type="component" value="Unassembled WGS sequence"/>
</dbReference>
<dbReference type="InterPro" id="IPR016181">
    <property type="entry name" value="Acyl_CoA_acyltransferase"/>
</dbReference>
<dbReference type="GO" id="GO:0016747">
    <property type="term" value="F:acyltransferase activity, transferring groups other than amino-acyl groups"/>
    <property type="evidence" value="ECO:0007669"/>
    <property type="project" value="InterPro"/>
</dbReference>
<evidence type="ECO:0000256" key="2">
    <source>
        <dbReference type="ARBA" id="ARBA00023315"/>
    </source>
</evidence>
<dbReference type="PROSITE" id="PS51186">
    <property type="entry name" value="GNAT"/>
    <property type="match status" value="1"/>
</dbReference>
<keyword evidence="1 4" id="KW-0808">Transferase</keyword>